<keyword evidence="4" id="KW-1185">Reference proteome</keyword>
<gene>
    <name evidence="3" type="ORF">I4I81_26330</name>
</gene>
<comment type="caution">
    <text evidence="3">The sequence shown here is derived from an EMBL/GenBank/DDBJ whole genome shotgun (WGS) entry which is preliminary data.</text>
</comment>
<dbReference type="PANTHER" id="PTHR43777:SF1">
    <property type="entry name" value="MOLYBDENUM COFACTOR CYTIDYLYLTRANSFERASE"/>
    <property type="match status" value="1"/>
</dbReference>
<name>A0ABS6UZQ0_9PSEU</name>
<dbReference type="Proteomes" id="UP000694287">
    <property type="component" value="Unassembled WGS sequence"/>
</dbReference>
<reference evidence="3 4" key="1">
    <citation type="submission" date="2020-11" db="EMBL/GenBank/DDBJ databases">
        <title>Pseudonocardia abyssalis sp. nov. and Pseudonocardia oceani sp. nov., description and phylogenomic analysis of two novel actinomycetes isolated from the deep Southern Ocean.</title>
        <authorList>
            <person name="Parra J."/>
        </authorList>
    </citation>
    <scope>NUCLEOTIDE SEQUENCE [LARGE SCALE GENOMIC DNA]</scope>
    <source>
        <strain evidence="3 4">KRD-168</strain>
    </source>
</reference>
<dbReference type="CDD" id="cd04182">
    <property type="entry name" value="GT_2_like_f"/>
    <property type="match status" value="1"/>
</dbReference>
<evidence type="ECO:0000256" key="1">
    <source>
        <dbReference type="SAM" id="MobiDB-lite"/>
    </source>
</evidence>
<feature type="region of interest" description="Disordered" evidence="1">
    <location>
        <begin position="177"/>
        <end position="198"/>
    </location>
</feature>
<dbReference type="EMBL" id="JADQDK010000001">
    <property type="protein sequence ID" value="MBW0137753.1"/>
    <property type="molecule type" value="Genomic_DNA"/>
</dbReference>
<sequence>MSRPSTVTGLLLAAGAGRRMGGPKALVELHGEPLVRRALRVLADGGCAPLVVVLGAAADDVAAALPAGVHTVRAPDWGSGMGASLRAGLAALDGDAALVHLVDLPGVTAEAVARLVAAPVGPTALRRAAYDGRPAHPVLLGRTHWDAVAASATGDAGARAYLGGNPDVELVECGDVADPDDVDTPEALARFTGQRDNR</sequence>
<dbReference type="InterPro" id="IPR025877">
    <property type="entry name" value="MobA-like_NTP_Trfase"/>
</dbReference>
<feature type="domain" description="MobA-like NTP transferase" evidence="2">
    <location>
        <begin position="9"/>
        <end position="163"/>
    </location>
</feature>
<dbReference type="RefSeq" id="WP_218605557.1">
    <property type="nucleotide sequence ID" value="NZ_JADQDJ010000374.1"/>
</dbReference>
<organism evidence="3 4">
    <name type="scientific">Pseudonocardia abyssalis</name>
    <dbReference type="NCBI Taxonomy" id="2792008"/>
    <lineage>
        <taxon>Bacteria</taxon>
        <taxon>Bacillati</taxon>
        <taxon>Actinomycetota</taxon>
        <taxon>Actinomycetes</taxon>
        <taxon>Pseudonocardiales</taxon>
        <taxon>Pseudonocardiaceae</taxon>
        <taxon>Pseudonocardia</taxon>
    </lineage>
</organism>
<evidence type="ECO:0000259" key="2">
    <source>
        <dbReference type="Pfam" id="PF12804"/>
    </source>
</evidence>
<dbReference type="PANTHER" id="PTHR43777">
    <property type="entry name" value="MOLYBDENUM COFACTOR CYTIDYLYLTRANSFERASE"/>
    <property type="match status" value="1"/>
</dbReference>
<dbReference type="Pfam" id="PF12804">
    <property type="entry name" value="NTP_transf_3"/>
    <property type="match status" value="1"/>
</dbReference>
<proteinExistence type="predicted"/>
<evidence type="ECO:0000313" key="4">
    <source>
        <dbReference type="Proteomes" id="UP000694287"/>
    </source>
</evidence>
<protein>
    <submittedName>
        <fullName evidence="3">Nucleotidyltransferase family protein</fullName>
    </submittedName>
</protein>
<evidence type="ECO:0000313" key="3">
    <source>
        <dbReference type="EMBL" id="MBW0137753.1"/>
    </source>
</evidence>
<accession>A0ABS6UZQ0</accession>